<accession>A0A0S1XBP1</accession>
<evidence type="ECO:0000313" key="2">
    <source>
        <dbReference type="Proteomes" id="UP000066042"/>
    </source>
</evidence>
<dbReference type="EMBL" id="CP013050">
    <property type="protein sequence ID" value="ALM75147.1"/>
    <property type="molecule type" value="Genomic_DNA"/>
</dbReference>
<dbReference type="STRING" id="55802.TBCH5v1_1223"/>
<name>A0A0S1XBP1_THEBA</name>
<dbReference type="RefSeq" id="WP_200956756.1">
    <property type="nucleotide sequence ID" value="NZ_CP013050.1"/>
</dbReference>
<dbReference type="Proteomes" id="UP000066042">
    <property type="component" value="Chromosome"/>
</dbReference>
<sequence length="103" mass="11852">MKVKLVYPEYQIEITEKEVYLFNGRLISAPLDEVIYYAYGKDAVLPEELKKVAHDVLRAFTLFSAESDLSKFALPNFSKSITLPKASPFRVGMQYSWVCRSNH</sequence>
<reference evidence="1 2" key="1">
    <citation type="journal article" date="2016" name="Genome Announc.">
        <title>Complete genome sequence of the hyperthermophilic and piezophilic archaeon Thermococcus barophilus Ch5, capable of growth at the expense of hydrogenogenesis from carbon monoxide and formate.</title>
        <authorList>
            <person name="Oger P."/>
            <person name="Sokolova T.G."/>
            <person name="Kozhevnikova D.A."/>
            <person name="Taranov E.A."/>
            <person name="Vannier P."/>
            <person name="Lee H.S."/>
            <person name="Kwon K.K."/>
            <person name="Kang S.G."/>
            <person name="Lee J.H."/>
            <person name="Bonch-Osmolovskaya E.A."/>
            <person name="Lebedinsky A.V."/>
        </authorList>
    </citation>
    <scope>NUCLEOTIDE SEQUENCE [LARGE SCALE GENOMIC DNA]</scope>
    <source>
        <strain evidence="2">Ch5</strain>
    </source>
</reference>
<protein>
    <submittedName>
        <fullName evidence="1">Uncharacterized protein</fullName>
    </submittedName>
</protein>
<dbReference type="AlphaFoldDB" id="A0A0S1XBP1"/>
<dbReference type="PATRIC" id="fig|55802.8.peg.1203"/>
<proteinExistence type="predicted"/>
<evidence type="ECO:0000313" key="1">
    <source>
        <dbReference type="EMBL" id="ALM75147.1"/>
    </source>
</evidence>
<organism evidence="1 2">
    <name type="scientific">Thermococcus barophilus</name>
    <dbReference type="NCBI Taxonomy" id="55802"/>
    <lineage>
        <taxon>Archaea</taxon>
        <taxon>Methanobacteriati</taxon>
        <taxon>Methanobacteriota</taxon>
        <taxon>Thermococci</taxon>
        <taxon>Thermococcales</taxon>
        <taxon>Thermococcaceae</taxon>
        <taxon>Thermococcus</taxon>
    </lineage>
</organism>
<dbReference type="GeneID" id="26136474"/>
<gene>
    <name evidence="1" type="ORF">TBCH5v1_1223</name>
</gene>